<sequence>MPRPLPPAERSIWSTRMSVTTKARQRRLGVRQARTSNSANLWTLQSPMAECQVTLSGDLRMKLFFYCEGDASVRDAEYREQLIQVSLGSGSICLDALTTLTDGSIQARMIDDGSDRARRDIEALGTEFGYSVSVLSTRELGQAKMRIRNWQAAISAFHRCRGSDLTSLAKEVESAVRRRGKLTLGEVIRGLNSRHPAAVVGAAVLALRARSIGSDMDAHPWSVHTRLLRCEHDRSI</sequence>
<organism evidence="1 2">
    <name type="scientific">Stenotrophomonas maltophilia (strain K279a)</name>
    <dbReference type="NCBI Taxonomy" id="522373"/>
    <lineage>
        <taxon>Bacteria</taxon>
        <taxon>Pseudomonadati</taxon>
        <taxon>Pseudomonadota</taxon>
        <taxon>Gammaproteobacteria</taxon>
        <taxon>Lysobacterales</taxon>
        <taxon>Lysobacteraceae</taxon>
        <taxon>Stenotrophomonas</taxon>
        <taxon>Stenotrophomonas maltophilia group</taxon>
    </lineage>
</organism>
<protein>
    <submittedName>
        <fullName evidence="1">Uncharacterized protein</fullName>
    </submittedName>
</protein>
<evidence type="ECO:0000313" key="2">
    <source>
        <dbReference type="Proteomes" id="UP000008840"/>
    </source>
</evidence>
<dbReference type="HOGENOM" id="CLU_1174906_0_0_6"/>
<dbReference type="KEGG" id="sml:Smlt2482A"/>
<reference evidence="1 2" key="1">
    <citation type="journal article" date="2008" name="Genome Biol.">
        <title>The complete genome, comparative and functional analysis of Stenotrophomonas maltophilia reveals an organism heavily shielded by drug resistance determinants.</title>
        <authorList>
            <person name="Crossman L.C."/>
            <person name="Gould V.C."/>
            <person name="Dow J.M."/>
            <person name="Vernikos G.S."/>
            <person name="Okazaki A."/>
            <person name="Sebaihia M."/>
            <person name="Saunders D."/>
            <person name="Arrowsmith C."/>
            <person name="Carver T."/>
            <person name="Peters N."/>
            <person name="Adlem E."/>
            <person name="Kerhornou A."/>
            <person name="Lord A."/>
            <person name="Murphy L."/>
            <person name="Seeger K."/>
            <person name="Squares R."/>
            <person name="Rutter S."/>
            <person name="Quail M.A."/>
            <person name="Rajandream M.A."/>
            <person name="Harris D."/>
            <person name="Churcher C."/>
            <person name="Bentley S.D."/>
            <person name="Parkhill J."/>
            <person name="Thomson N.R."/>
            <person name="Avison M.B."/>
        </authorList>
    </citation>
    <scope>NUCLEOTIDE SEQUENCE [LARGE SCALE GENOMIC DNA]</scope>
    <source>
        <strain evidence="1 2">K279a</strain>
    </source>
</reference>
<dbReference type="AlphaFoldDB" id="B2FS64"/>
<name>B2FS64_STRMK</name>
<evidence type="ECO:0000313" key="1">
    <source>
        <dbReference type="EMBL" id="CAQ45967.1"/>
    </source>
</evidence>
<gene>
    <name evidence="1" type="ORF">Smlt2482A</name>
</gene>
<keyword evidence="2" id="KW-1185">Reference proteome</keyword>
<dbReference type="EnsemblBacteria" id="CAQ45967">
    <property type="protein sequence ID" value="CAQ45967"/>
    <property type="gene ID" value="Smlt2482A"/>
</dbReference>
<proteinExistence type="predicted"/>
<accession>B2FS64</accession>
<dbReference type="EMBL" id="AM743169">
    <property type="protein sequence ID" value="CAQ45967.1"/>
    <property type="molecule type" value="Genomic_DNA"/>
</dbReference>
<dbReference type="Proteomes" id="UP000008840">
    <property type="component" value="Chromosome"/>
</dbReference>